<keyword evidence="1" id="KW-0862">Zinc</keyword>
<sequence>MEHSCPYCKQKFTISKCLPHVRSQHKNLLLLKFNCPHCERCFNDIYGLHQHLRIFHSKQDKTPEKLGNSVQQTTSKCENPSGVGQPKKRKLSSDQFICQANTISCKSIFSRNSAFDFDLFYEQLFNSVMEFSARLFDDRNLCRSSALELIKNASFLTSTILSKFVPLFKNSQYSSDFTVIREIVERCFSEFSTEYRITEIFKKTSYFIPPSSKTLELRLVSTRRNSKQNLERTKTIKLEIVPMASVLEKILSLPNVLNTILKHVEECKASEDLISPVQGETWKQIESKYEGKIVFPLVIIADDFEINNPLGSHKVVNKVCGVYFSLLGIPNQSAGKLENIFLAQLYKTKDYSRSMNGNIFSHVINQVIKLETEGISLKLRNQQEVQVYFALLSILRDNLGQNSILGFSINFNDDFCCRMCCMKQVEFQKASVENPDLLRTRTNYSKDVRSGDNGVQQECVFNAIPSYHSIDNMSVDITHDILEGGDREVMGKIVHCLIKNDKLLTLDVLNYRMKCFCYNSTYGLNKPPSIKASTLSKKQVSMSAAEMSDFIKFLVFYIGDPVPVENEAWQLYL</sequence>
<dbReference type="PROSITE" id="PS50157">
    <property type="entry name" value="ZINC_FINGER_C2H2_2"/>
    <property type="match status" value="1"/>
</dbReference>
<evidence type="ECO:0000259" key="3">
    <source>
        <dbReference type="PROSITE" id="PS50157"/>
    </source>
</evidence>
<feature type="region of interest" description="Disordered" evidence="2">
    <location>
        <begin position="63"/>
        <end position="88"/>
    </location>
</feature>
<gene>
    <name evidence="4" type="primary">Znf787</name>
    <name evidence="4" type="ORF">g.23011</name>
</gene>
<dbReference type="PROSITE" id="PS00028">
    <property type="entry name" value="ZINC_FINGER_C2H2_1"/>
    <property type="match status" value="1"/>
</dbReference>
<keyword evidence="1" id="KW-0479">Metal-binding</keyword>
<dbReference type="InterPro" id="IPR013087">
    <property type="entry name" value="Znf_C2H2_type"/>
</dbReference>
<dbReference type="Gene3D" id="3.30.160.60">
    <property type="entry name" value="Classic Zinc Finger"/>
    <property type="match status" value="1"/>
</dbReference>
<feature type="compositionally biased region" description="Polar residues" evidence="2">
    <location>
        <begin position="68"/>
        <end position="78"/>
    </location>
</feature>
<evidence type="ECO:0000256" key="1">
    <source>
        <dbReference type="PROSITE-ProRule" id="PRU00042"/>
    </source>
</evidence>
<evidence type="ECO:0000313" key="4">
    <source>
        <dbReference type="EMBL" id="JAG72339.1"/>
    </source>
</evidence>
<dbReference type="GO" id="GO:0008270">
    <property type="term" value="F:zinc ion binding"/>
    <property type="evidence" value="ECO:0007669"/>
    <property type="project" value="UniProtKB-KW"/>
</dbReference>
<accession>A0A0C9QPF5</accession>
<name>A0A0C9QPF5_9HYME</name>
<proteinExistence type="predicted"/>
<keyword evidence="1" id="KW-0863">Zinc-finger</keyword>
<reference evidence="4" key="1">
    <citation type="submission" date="2015-01" db="EMBL/GenBank/DDBJ databases">
        <title>Transcriptome Assembly of Fopius arisanus.</title>
        <authorList>
            <person name="Geib S."/>
        </authorList>
    </citation>
    <scope>NUCLEOTIDE SEQUENCE</scope>
</reference>
<feature type="domain" description="C2H2-type" evidence="3">
    <location>
        <begin position="33"/>
        <end position="61"/>
    </location>
</feature>
<organism evidence="4">
    <name type="scientific">Fopius arisanus</name>
    <dbReference type="NCBI Taxonomy" id="64838"/>
    <lineage>
        <taxon>Eukaryota</taxon>
        <taxon>Metazoa</taxon>
        <taxon>Ecdysozoa</taxon>
        <taxon>Arthropoda</taxon>
        <taxon>Hexapoda</taxon>
        <taxon>Insecta</taxon>
        <taxon>Pterygota</taxon>
        <taxon>Neoptera</taxon>
        <taxon>Endopterygota</taxon>
        <taxon>Hymenoptera</taxon>
        <taxon>Apocrita</taxon>
        <taxon>Ichneumonoidea</taxon>
        <taxon>Braconidae</taxon>
        <taxon>Opiinae</taxon>
        <taxon>Fopius</taxon>
    </lineage>
</organism>
<dbReference type="AlphaFoldDB" id="A0A0C9QPF5"/>
<dbReference type="EMBL" id="GBYB01002572">
    <property type="protein sequence ID" value="JAG72339.1"/>
    <property type="molecule type" value="Transcribed_RNA"/>
</dbReference>
<protein>
    <submittedName>
        <fullName evidence="4">Znf787 protein</fullName>
    </submittedName>
</protein>
<evidence type="ECO:0000256" key="2">
    <source>
        <dbReference type="SAM" id="MobiDB-lite"/>
    </source>
</evidence>